<reference evidence="2" key="1">
    <citation type="submission" date="2018-11" db="EMBL/GenBank/DDBJ databases">
        <authorList>
            <consortium name="Pathogen Informatics"/>
        </authorList>
    </citation>
    <scope>NUCLEOTIDE SEQUENCE</scope>
</reference>
<evidence type="ECO:0000313" key="2">
    <source>
        <dbReference type="EMBL" id="VEL22997.1"/>
    </source>
</evidence>
<feature type="compositionally biased region" description="Basic and acidic residues" evidence="1">
    <location>
        <begin position="215"/>
        <end position="230"/>
    </location>
</feature>
<protein>
    <submittedName>
        <fullName evidence="2">Uncharacterized protein</fullName>
    </submittedName>
</protein>
<evidence type="ECO:0000256" key="1">
    <source>
        <dbReference type="SAM" id="MobiDB-lite"/>
    </source>
</evidence>
<feature type="compositionally biased region" description="Polar residues" evidence="1">
    <location>
        <begin position="42"/>
        <end position="54"/>
    </location>
</feature>
<gene>
    <name evidence="2" type="ORF">PXEA_LOCUS16437</name>
</gene>
<dbReference type="EMBL" id="CAAALY010059479">
    <property type="protein sequence ID" value="VEL22997.1"/>
    <property type="molecule type" value="Genomic_DNA"/>
</dbReference>
<dbReference type="AlphaFoldDB" id="A0A3S5ALD2"/>
<feature type="region of interest" description="Disordered" evidence="1">
    <location>
        <begin position="38"/>
        <end position="61"/>
    </location>
</feature>
<evidence type="ECO:0000313" key="3">
    <source>
        <dbReference type="Proteomes" id="UP000784294"/>
    </source>
</evidence>
<keyword evidence="3" id="KW-1185">Reference proteome</keyword>
<name>A0A3S5ALD2_9PLAT</name>
<dbReference type="Proteomes" id="UP000784294">
    <property type="component" value="Unassembled WGS sequence"/>
</dbReference>
<comment type="caution">
    <text evidence="2">The sequence shown here is derived from an EMBL/GenBank/DDBJ whole genome shotgun (WGS) entry which is preliminary data.</text>
</comment>
<accession>A0A3S5ALD2</accession>
<proteinExistence type="predicted"/>
<feature type="region of interest" description="Disordered" evidence="1">
    <location>
        <begin position="186"/>
        <end position="259"/>
    </location>
</feature>
<organism evidence="2 3">
    <name type="scientific">Protopolystoma xenopodis</name>
    <dbReference type="NCBI Taxonomy" id="117903"/>
    <lineage>
        <taxon>Eukaryota</taxon>
        <taxon>Metazoa</taxon>
        <taxon>Spiralia</taxon>
        <taxon>Lophotrochozoa</taxon>
        <taxon>Platyhelminthes</taxon>
        <taxon>Monogenea</taxon>
        <taxon>Polyopisthocotylea</taxon>
        <taxon>Polystomatidea</taxon>
        <taxon>Polystomatidae</taxon>
        <taxon>Protopolystoma</taxon>
    </lineage>
</organism>
<feature type="compositionally biased region" description="Acidic residues" evidence="1">
    <location>
        <begin position="186"/>
        <end position="205"/>
    </location>
</feature>
<sequence length="321" mass="34021">MQAQQPLVHSKSLGQAWPLASLASVSTGCHLSITAAKPTATRHPQQPFSASPDSQHVAPSASNWPAPVVIATENAWPGSPCQSNQGWVPDDFCFVPGSCSTVAGANLGSGVGGSTTSQRQEQTFVKADAKAFESESRHTGQLVAMACEGTDVGKPTVSGMTSEIPQAGPTTRSCKIVAPIFRRSIEEEDEYEQENKGEEDEEEEEEKQKKKKKLKSTERQSELSKWKDGDVPSSSRQVNLPARRGLTGSSSVTGISGHGALETGAMHKSYSTGPGKGDSYLALVAAMLVSRDPVDVSTEALLTRHNTVGVRVEEEESGTGQ</sequence>